<dbReference type="KEGG" id="xba:C7S18_15595"/>
<protein>
    <submittedName>
        <fullName evidence="1">Uncharacterized protein</fullName>
    </submittedName>
</protein>
<accession>A0A2P1PUL0</accession>
<dbReference type="Proteomes" id="UP000241074">
    <property type="component" value="Chromosome"/>
</dbReference>
<reference evidence="1 2" key="1">
    <citation type="submission" date="2018-03" db="EMBL/GenBank/DDBJ databases">
        <title>Ahniella affigens gen. nov., sp. nov., a gammaproteobacterium isolated from sandy soil near a stream.</title>
        <authorList>
            <person name="Ko Y."/>
            <person name="Kim J.-H."/>
        </authorList>
    </citation>
    <scope>NUCLEOTIDE SEQUENCE [LARGE SCALE GENOMIC DNA]</scope>
    <source>
        <strain evidence="1 2">D13</strain>
    </source>
</reference>
<dbReference type="EMBL" id="CP027860">
    <property type="protein sequence ID" value="AVP98521.1"/>
    <property type="molecule type" value="Genomic_DNA"/>
</dbReference>
<sequence>MPVSATGSRKSPRDPADQSLCDFARALSGTGHAGLNPTTLNGKTGAEPAISGAVAVAVCDGMGFALT</sequence>
<organism evidence="1 2">
    <name type="scientific">Ahniella affigens</name>
    <dbReference type="NCBI Taxonomy" id="2021234"/>
    <lineage>
        <taxon>Bacteria</taxon>
        <taxon>Pseudomonadati</taxon>
        <taxon>Pseudomonadota</taxon>
        <taxon>Gammaproteobacteria</taxon>
        <taxon>Lysobacterales</taxon>
        <taxon>Rhodanobacteraceae</taxon>
        <taxon>Ahniella</taxon>
    </lineage>
</organism>
<evidence type="ECO:0000313" key="1">
    <source>
        <dbReference type="EMBL" id="AVP98521.1"/>
    </source>
</evidence>
<name>A0A2P1PUL0_9GAMM</name>
<dbReference type="AlphaFoldDB" id="A0A2P1PUL0"/>
<keyword evidence="2" id="KW-1185">Reference proteome</keyword>
<reference evidence="1 2" key="2">
    <citation type="submission" date="2018-03" db="EMBL/GenBank/DDBJ databases">
        <authorList>
            <person name="Keele B.F."/>
        </authorList>
    </citation>
    <scope>NUCLEOTIDE SEQUENCE [LARGE SCALE GENOMIC DNA]</scope>
    <source>
        <strain evidence="1 2">D13</strain>
    </source>
</reference>
<gene>
    <name evidence="1" type="ORF">C7S18_15595</name>
</gene>
<proteinExistence type="predicted"/>
<evidence type="ECO:0000313" key="2">
    <source>
        <dbReference type="Proteomes" id="UP000241074"/>
    </source>
</evidence>